<dbReference type="RefSeq" id="WP_229726528.1">
    <property type="nucleotide sequence ID" value="NZ_BMDM01000013.1"/>
</dbReference>
<proteinExistence type="predicted"/>
<dbReference type="Pfam" id="PF08349">
    <property type="entry name" value="DUF1722"/>
    <property type="match status" value="1"/>
</dbReference>
<gene>
    <name evidence="2" type="ORF">SAMEA4384403_00065</name>
</gene>
<evidence type="ECO:0000259" key="1">
    <source>
        <dbReference type="Pfam" id="PF08349"/>
    </source>
</evidence>
<dbReference type="EMBL" id="LT906462">
    <property type="protein sequence ID" value="SNV54276.1"/>
    <property type="molecule type" value="Genomic_DNA"/>
</dbReference>
<dbReference type="AlphaFoldDB" id="A0A239Y7B3"/>
<reference evidence="2 3" key="1">
    <citation type="submission" date="2017-06" db="EMBL/GenBank/DDBJ databases">
        <authorList>
            <consortium name="Pathogen Informatics"/>
        </authorList>
    </citation>
    <scope>NUCLEOTIDE SEQUENCE [LARGE SCALE GENOMIC DNA]</scope>
    <source>
        <strain evidence="2 3">NCTC13839</strain>
    </source>
</reference>
<organism evidence="2 3">
    <name type="scientific">Mammaliicoccus stepanovicii</name>
    <dbReference type="NCBI Taxonomy" id="643214"/>
    <lineage>
        <taxon>Bacteria</taxon>
        <taxon>Bacillati</taxon>
        <taxon>Bacillota</taxon>
        <taxon>Bacilli</taxon>
        <taxon>Bacillales</taxon>
        <taxon>Staphylococcaceae</taxon>
        <taxon>Mammaliicoccus</taxon>
    </lineage>
</organism>
<accession>A0A239Y7B3</accession>
<dbReference type="InterPro" id="IPR013560">
    <property type="entry name" value="DUF1722"/>
</dbReference>
<protein>
    <submittedName>
        <fullName evidence="2">Type II DNA modification enzyme</fullName>
    </submittedName>
</protein>
<evidence type="ECO:0000313" key="2">
    <source>
        <dbReference type="EMBL" id="SNV54276.1"/>
    </source>
</evidence>
<keyword evidence="3" id="KW-1185">Reference proteome</keyword>
<feature type="domain" description="DUF1722" evidence="1">
    <location>
        <begin position="15"/>
        <end position="122"/>
    </location>
</feature>
<name>A0A239Y7B3_9STAP</name>
<sequence length="135" mass="16545">MKNRFAIEMLWKEYKYEVMWHNQNSYNLIREMMKEEVEYNEIRDAILDALMIQPSKGSVINTFCHLWGYFKKICTESEKEQFKRLHNQYLVGQVTERKLIFFIYCMSQFYNIHYLKESSLIKNFTPYDTCEEGLF</sequence>
<dbReference type="KEGG" id="sste:SAMEA4384403_0065"/>
<evidence type="ECO:0000313" key="3">
    <source>
        <dbReference type="Proteomes" id="UP000242084"/>
    </source>
</evidence>
<dbReference type="Proteomes" id="UP000242084">
    <property type="component" value="Chromosome 1"/>
</dbReference>